<keyword evidence="2" id="KW-1185">Reference proteome</keyword>
<reference evidence="1 2" key="1">
    <citation type="submission" date="2018-02" db="EMBL/GenBank/DDBJ databases">
        <title>Complete genome and methylome analysis of Bacillus caldolyticus.</title>
        <authorList>
            <person name="Fomenkov A.I."/>
            <person name="Mersha F."/>
            <person name="Vincze T."/>
            <person name="Roberts R.J."/>
        </authorList>
    </citation>
    <scope>NUCLEOTIDE SEQUENCE [LARGE SCALE GENOMIC DNA]</scope>
    <source>
        <strain evidence="1 2">NEB414</strain>
    </source>
</reference>
<organism evidence="1 2">
    <name type="scientific">Bacillus caldolyticus</name>
    <dbReference type="NCBI Taxonomy" id="1394"/>
    <lineage>
        <taxon>Bacteria</taxon>
        <taxon>Bacillati</taxon>
        <taxon>Bacillota</taxon>
        <taxon>Bacilli</taxon>
        <taxon>Bacillales</taxon>
        <taxon>Anoxybacillaceae</taxon>
        <taxon>Geobacillus</taxon>
        <taxon>Geobacillus thermoleovorans group</taxon>
    </lineage>
</organism>
<sequence>MHLYKKGFHVIAMLKTNRILYPNDIAVQAKQLARSIEPDDTLRWVVPPQPECDRGHGFAPFSFKIPHLKRKMVARSHPLKGLPSNAVFHPTIETVGFQTAFSVNFNRISNIPSSFHNDAIEKRRPIVFWRHLFPSILPAHIDRIGERLPDFDAAKVVVRNGLTS</sequence>
<dbReference type="Proteomes" id="UP000265462">
    <property type="component" value="Chromosome"/>
</dbReference>
<gene>
    <name evidence="1" type="ORF">CWI35_08130</name>
</gene>
<dbReference type="EMBL" id="CP025074">
    <property type="protein sequence ID" value="AUI36494.1"/>
    <property type="molecule type" value="Genomic_DNA"/>
</dbReference>
<evidence type="ECO:0000313" key="1">
    <source>
        <dbReference type="EMBL" id="AUI36494.1"/>
    </source>
</evidence>
<name>A0ABM6QM46_BACCL</name>
<evidence type="ECO:0000313" key="2">
    <source>
        <dbReference type="Proteomes" id="UP000265462"/>
    </source>
</evidence>
<proteinExistence type="predicted"/>
<accession>A0ABM6QM46</accession>
<protein>
    <submittedName>
        <fullName evidence="1">Uncharacterized protein</fullName>
    </submittedName>
</protein>